<accession>A0A2W7SSJ6</accession>
<keyword evidence="1" id="KW-0812">Transmembrane</keyword>
<dbReference type="RefSeq" id="WP_170120357.1">
    <property type="nucleotide sequence ID" value="NZ_QKZV01000001.1"/>
</dbReference>
<dbReference type="AlphaFoldDB" id="A0A2W7SSJ6"/>
<keyword evidence="3" id="KW-1185">Reference proteome</keyword>
<organism evidence="2 3">
    <name type="scientific">Hydrotalea sandarakina</name>
    <dbReference type="NCBI Taxonomy" id="1004304"/>
    <lineage>
        <taxon>Bacteria</taxon>
        <taxon>Pseudomonadati</taxon>
        <taxon>Bacteroidota</taxon>
        <taxon>Chitinophagia</taxon>
        <taxon>Chitinophagales</taxon>
        <taxon>Chitinophagaceae</taxon>
        <taxon>Hydrotalea</taxon>
    </lineage>
</organism>
<dbReference type="Proteomes" id="UP000249720">
    <property type="component" value="Unassembled WGS sequence"/>
</dbReference>
<protein>
    <submittedName>
        <fullName evidence="2">Uncharacterized protein</fullName>
    </submittedName>
</protein>
<proteinExistence type="predicted"/>
<keyword evidence="1" id="KW-1133">Transmembrane helix</keyword>
<sequence>MENKASTGKYWILFFLSLILIIFMLIAPDVRPYFWLALPLVCTFFVKALDVI</sequence>
<reference evidence="2 3" key="1">
    <citation type="submission" date="2018-06" db="EMBL/GenBank/DDBJ databases">
        <title>Genomic Encyclopedia of Archaeal and Bacterial Type Strains, Phase II (KMG-II): from individual species to whole genera.</title>
        <authorList>
            <person name="Goeker M."/>
        </authorList>
    </citation>
    <scope>NUCLEOTIDE SEQUENCE [LARGE SCALE GENOMIC DNA]</scope>
    <source>
        <strain evidence="2 3">DSM 23241</strain>
    </source>
</reference>
<feature type="transmembrane region" description="Helical" evidence="1">
    <location>
        <begin position="10"/>
        <end position="27"/>
    </location>
</feature>
<keyword evidence="1" id="KW-0472">Membrane</keyword>
<dbReference type="EMBL" id="QKZV01000001">
    <property type="protein sequence ID" value="PZX66025.1"/>
    <property type="molecule type" value="Genomic_DNA"/>
</dbReference>
<comment type="caution">
    <text evidence="2">The sequence shown here is derived from an EMBL/GenBank/DDBJ whole genome shotgun (WGS) entry which is preliminary data.</text>
</comment>
<evidence type="ECO:0000313" key="3">
    <source>
        <dbReference type="Proteomes" id="UP000249720"/>
    </source>
</evidence>
<gene>
    <name evidence="2" type="ORF">LX80_00522</name>
</gene>
<evidence type="ECO:0000313" key="2">
    <source>
        <dbReference type="EMBL" id="PZX66025.1"/>
    </source>
</evidence>
<name>A0A2W7SSJ6_9BACT</name>
<evidence type="ECO:0000256" key="1">
    <source>
        <dbReference type="SAM" id="Phobius"/>
    </source>
</evidence>